<dbReference type="KEGG" id="ial:IALB_2613"/>
<organism evidence="2 3">
    <name type="scientific">Ignavibacterium album (strain DSM 19864 / JCM 16511 / NBRC 101810 / Mat9-16)</name>
    <dbReference type="NCBI Taxonomy" id="945713"/>
    <lineage>
        <taxon>Bacteria</taxon>
        <taxon>Pseudomonadati</taxon>
        <taxon>Ignavibacteriota</taxon>
        <taxon>Ignavibacteria</taxon>
        <taxon>Ignavibacteriales</taxon>
        <taxon>Ignavibacteriaceae</taxon>
        <taxon>Ignavibacterium</taxon>
    </lineage>
</organism>
<proteinExistence type="inferred from homology"/>
<accession>I0AMV9</accession>
<gene>
    <name evidence="2" type="ordered locus">IALB_2613</name>
</gene>
<comment type="similarity">
    <text evidence="1">Belongs to the UPF0111 family.</text>
</comment>
<sequence length="203" mass="23734">MFRKILPKEEKYFEDFKEMISHIEEMAKFNKELFDSEVPDKNNFLKMKPLEVRCDEISSRITKRLNKTYITPFDREDIFALIKRLDDISDMLLGAAARVDTFVIDKKINHADRMAAIVLEQINELGVAIQDLKVKRINEMKAVKDLESEADRVYQTAMKELFEQETNAINLIKKKEILDLLERISDRCQSTANVILSIFLKNA</sequence>
<evidence type="ECO:0000313" key="3">
    <source>
        <dbReference type="Proteomes" id="UP000007394"/>
    </source>
</evidence>
<dbReference type="Pfam" id="PF01865">
    <property type="entry name" value="PhoU_div"/>
    <property type="match status" value="1"/>
</dbReference>
<reference evidence="2 3" key="1">
    <citation type="journal article" date="2012" name="Front. Microbiol.">
        <title>Complete genome of Ignavibacterium album, a metabolically versatile, flagellated, facultative anaerobe from the phylum Chlorobi.</title>
        <authorList>
            <person name="Liu Z."/>
            <person name="Frigaard N.-U."/>
            <person name="Vogl K."/>
            <person name="Iino T."/>
            <person name="Ohkuma M."/>
            <person name="Overmann J."/>
            <person name="Bryant D.A."/>
        </authorList>
    </citation>
    <scope>NUCLEOTIDE SEQUENCE [LARGE SCALE GENOMIC DNA]</scope>
    <source>
        <strain evidence="3">DSM 19864 / JCM 16511 / NBRC 101810 / Mat9-16</strain>
    </source>
</reference>
<keyword evidence="3" id="KW-1185">Reference proteome</keyword>
<dbReference type="eggNOG" id="COG1392">
    <property type="taxonomic scope" value="Bacteria"/>
</dbReference>
<dbReference type="Proteomes" id="UP000007394">
    <property type="component" value="Chromosome"/>
</dbReference>
<dbReference type="HOGENOM" id="CLU_086031_0_1_10"/>
<dbReference type="InterPro" id="IPR052912">
    <property type="entry name" value="UPF0111_domain"/>
</dbReference>
<dbReference type="InterPro" id="IPR038078">
    <property type="entry name" value="PhoU-like_sf"/>
</dbReference>
<evidence type="ECO:0000256" key="1">
    <source>
        <dbReference type="ARBA" id="ARBA00008591"/>
    </source>
</evidence>
<dbReference type="AlphaFoldDB" id="I0AMV9"/>
<dbReference type="PANTHER" id="PTHR37298">
    <property type="entry name" value="UPF0111 PROTEIN YKAA"/>
    <property type="match status" value="1"/>
</dbReference>
<dbReference type="STRING" id="945713.IALB_2613"/>
<dbReference type="SUPFAM" id="SSF109755">
    <property type="entry name" value="PhoU-like"/>
    <property type="match status" value="1"/>
</dbReference>
<dbReference type="EMBL" id="CP003418">
    <property type="protein sequence ID" value="AFH50316.1"/>
    <property type="molecule type" value="Genomic_DNA"/>
</dbReference>
<dbReference type="RefSeq" id="WP_014561457.1">
    <property type="nucleotide sequence ID" value="NC_017464.1"/>
</dbReference>
<protein>
    <submittedName>
        <fullName evidence="2">Phosphate transport regulator</fullName>
    </submittedName>
</protein>
<dbReference type="PANTHER" id="PTHR37298:SF1">
    <property type="entry name" value="UPF0111 PROTEIN YKAA"/>
    <property type="match status" value="1"/>
</dbReference>
<dbReference type="PATRIC" id="fig|945713.3.peg.2626"/>
<dbReference type="InterPro" id="IPR018445">
    <property type="entry name" value="Put_Phosphate_transp_reg"/>
</dbReference>
<name>I0AMV9_IGNAJ</name>
<dbReference type="Gene3D" id="1.20.58.220">
    <property type="entry name" value="Phosphate transport system protein phou homolog 2, domain 2"/>
    <property type="match status" value="1"/>
</dbReference>
<evidence type="ECO:0000313" key="2">
    <source>
        <dbReference type="EMBL" id="AFH50316.1"/>
    </source>
</evidence>